<organism evidence="1 2">
    <name type="scientific">Methylobacterium oryzae</name>
    <dbReference type="NCBI Taxonomy" id="334852"/>
    <lineage>
        <taxon>Bacteria</taxon>
        <taxon>Pseudomonadati</taxon>
        <taxon>Pseudomonadota</taxon>
        <taxon>Alphaproteobacteria</taxon>
        <taxon>Hyphomicrobiales</taxon>
        <taxon>Methylobacteriaceae</taxon>
        <taxon>Methylobacterium</taxon>
    </lineage>
</organism>
<proteinExistence type="predicted"/>
<dbReference type="Proteomes" id="UP001355206">
    <property type="component" value="Unassembled WGS sequence"/>
</dbReference>
<comment type="caution">
    <text evidence="1">The sequence shown here is derived from an EMBL/GenBank/DDBJ whole genome shotgun (WGS) entry which is preliminary data.</text>
</comment>
<dbReference type="RefSeq" id="WP_331302314.1">
    <property type="nucleotide sequence ID" value="NZ_MLCA01000007.1"/>
</dbReference>
<name>A0ABU7TP88_9HYPH</name>
<sequence>MTNPSTEAALTVVYDGECPFCSNYVHLMALRRSVGTVALVDARSGGPLVDEIARRGYDLNEGMVVRHGPDLYYGADALVLLSRLSADRGVASRLLARLLRSPGRARLLYPAMKLGRRVTLLILGRRLIAPPGGVSTR</sequence>
<accession>A0ABU7TP88</accession>
<protein>
    <submittedName>
        <fullName evidence="1">Pyrrolo-quinoline quinone</fullName>
    </submittedName>
</protein>
<evidence type="ECO:0000313" key="1">
    <source>
        <dbReference type="EMBL" id="MEE7491639.1"/>
    </source>
</evidence>
<dbReference type="Pfam" id="PF04134">
    <property type="entry name" value="DCC1-like"/>
    <property type="match status" value="1"/>
</dbReference>
<evidence type="ECO:0000313" key="2">
    <source>
        <dbReference type="Proteomes" id="UP001355206"/>
    </source>
</evidence>
<dbReference type="EMBL" id="MLCA01000007">
    <property type="protein sequence ID" value="MEE7491639.1"/>
    <property type="molecule type" value="Genomic_DNA"/>
</dbReference>
<keyword evidence="2" id="KW-1185">Reference proteome</keyword>
<gene>
    <name evidence="1" type="ORF">MOTC310_14640</name>
</gene>
<dbReference type="InterPro" id="IPR007263">
    <property type="entry name" value="DCC1-like"/>
</dbReference>
<reference evidence="1 2" key="1">
    <citation type="journal article" date="2012" name="Genet. Mol. Biol.">
        <title>Analysis of 16S rRNA and mxaF genes revealing insights into Methylobacterium niche-specific plant association.</title>
        <authorList>
            <person name="Dourado M.N."/>
            <person name="Andreote F.D."/>
            <person name="Dini-Andreote F."/>
            <person name="Conti R."/>
            <person name="Araujo J.M."/>
            <person name="Araujo W.L."/>
        </authorList>
    </citation>
    <scope>NUCLEOTIDE SEQUENCE [LARGE SCALE GENOMIC DNA]</scope>
    <source>
        <strain evidence="1 2">TC3-10</strain>
    </source>
</reference>